<name>A0A6J2E7Y1_ZALCA</name>
<dbReference type="Proteomes" id="UP000515165">
    <property type="component" value="Chromosome 5"/>
</dbReference>
<feature type="compositionally biased region" description="Polar residues" evidence="1">
    <location>
        <begin position="61"/>
        <end position="74"/>
    </location>
</feature>
<dbReference type="GeneID" id="113929331"/>
<dbReference type="KEGG" id="zca:113929331"/>
<reference evidence="3" key="1">
    <citation type="submission" date="2025-08" db="UniProtKB">
        <authorList>
            <consortium name="RefSeq"/>
        </authorList>
    </citation>
    <scope>IDENTIFICATION</scope>
    <source>
        <tissue evidence="3">Blood</tissue>
    </source>
</reference>
<gene>
    <name evidence="3" type="primary">LOC113929331</name>
</gene>
<dbReference type="RefSeq" id="XP_027461953.1">
    <property type="nucleotide sequence ID" value="XM_027606152.2"/>
</dbReference>
<dbReference type="AlphaFoldDB" id="A0A6J2E7Y1"/>
<evidence type="ECO:0000256" key="1">
    <source>
        <dbReference type="SAM" id="MobiDB-lite"/>
    </source>
</evidence>
<proteinExistence type="predicted"/>
<evidence type="ECO:0000313" key="3">
    <source>
        <dbReference type="RefSeq" id="XP_027461953.1"/>
    </source>
</evidence>
<feature type="region of interest" description="Disordered" evidence="1">
    <location>
        <begin position="57"/>
        <end position="76"/>
    </location>
</feature>
<sequence length="195" mass="21304">MHFLRLQPPSSYQQRVKAQHLSGNVAHLDPSASATCGTKNGNVISTGQAKYRDQRICSGNEEPTTPGKSENSAGNCGHEDCPLASRMQPPCVARADSDCLEPATCLEDATRKPSHWMTGECHRAQGKKRMDYGLPPKRAECGYSLRQTKCTLTRKELCFFPQPRKPEAGRTAGGDKCGSGPLLRTTYPTQVWPNG</sequence>
<keyword evidence="2" id="KW-1185">Reference proteome</keyword>
<organism evidence="2 3">
    <name type="scientific">Zalophus californianus</name>
    <name type="common">California sealion</name>
    <dbReference type="NCBI Taxonomy" id="9704"/>
    <lineage>
        <taxon>Eukaryota</taxon>
        <taxon>Metazoa</taxon>
        <taxon>Chordata</taxon>
        <taxon>Craniata</taxon>
        <taxon>Vertebrata</taxon>
        <taxon>Euteleostomi</taxon>
        <taxon>Mammalia</taxon>
        <taxon>Eutheria</taxon>
        <taxon>Laurasiatheria</taxon>
        <taxon>Carnivora</taxon>
        <taxon>Caniformia</taxon>
        <taxon>Pinnipedia</taxon>
        <taxon>Otariidae</taxon>
        <taxon>Zalophus</taxon>
    </lineage>
</organism>
<evidence type="ECO:0000313" key="2">
    <source>
        <dbReference type="Proteomes" id="UP000515165"/>
    </source>
</evidence>
<accession>A0A6J2E7Y1</accession>
<protein>
    <submittedName>
        <fullName evidence="3">Uncharacterized protein LOC113929331 isoform X1</fullName>
    </submittedName>
</protein>